<evidence type="ECO:0000256" key="1">
    <source>
        <dbReference type="SAM" id="Phobius"/>
    </source>
</evidence>
<reference evidence="2" key="1">
    <citation type="journal article" date="2020" name="Nature">
        <title>Giant virus diversity and host interactions through global metagenomics.</title>
        <authorList>
            <person name="Schulz F."/>
            <person name="Roux S."/>
            <person name="Paez-Espino D."/>
            <person name="Jungbluth S."/>
            <person name="Walsh D.A."/>
            <person name="Denef V.J."/>
            <person name="McMahon K.D."/>
            <person name="Konstantinidis K.T."/>
            <person name="Eloe-Fadrosh E.A."/>
            <person name="Kyrpides N.C."/>
            <person name="Woyke T."/>
        </authorList>
    </citation>
    <scope>NUCLEOTIDE SEQUENCE</scope>
    <source>
        <strain evidence="2">GVMAG-S-1016704-121</strain>
    </source>
</reference>
<dbReference type="AlphaFoldDB" id="A0A6C0LT05"/>
<proteinExistence type="predicted"/>
<accession>A0A6C0LT05</accession>
<keyword evidence="1" id="KW-1133">Transmembrane helix</keyword>
<keyword evidence="1" id="KW-0472">Membrane</keyword>
<evidence type="ECO:0000313" key="2">
    <source>
        <dbReference type="EMBL" id="QHU33553.1"/>
    </source>
</evidence>
<organism evidence="2">
    <name type="scientific">viral metagenome</name>
    <dbReference type="NCBI Taxonomy" id="1070528"/>
    <lineage>
        <taxon>unclassified sequences</taxon>
        <taxon>metagenomes</taxon>
        <taxon>organismal metagenomes</taxon>
    </lineage>
</organism>
<name>A0A6C0LT05_9ZZZZ</name>
<keyword evidence="1" id="KW-0812">Transmembrane</keyword>
<feature type="transmembrane region" description="Helical" evidence="1">
    <location>
        <begin position="6"/>
        <end position="24"/>
    </location>
</feature>
<sequence length="30" mass="3143">MFDGGVACFSVIVVIGSGVIGLFWSSHELD</sequence>
<dbReference type="EMBL" id="MN740558">
    <property type="protein sequence ID" value="QHU33553.1"/>
    <property type="molecule type" value="Genomic_DNA"/>
</dbReference>
<protein>
    <submittedName>
        <fullName evidence="2">Uncharacterized protein</fullName>
    </submittedName>
</protein>